<dbReference type="RefSeq" id="WP_050600128.1">
    <property type="nucleotide sequence ID" value="NZ_JYNE01000023.1"/>
</dbReference>
<accession>A0A0L1KE98</accession>
<proteinExistence type="inferred from homology"/>
<dbReference type="Pfam" id="PF03524">
    <property type="entry name" value="CagX"/>
    <property type="match status" value="1"/>
</dbReference>
<dbReference type="AlphaFoldDB" id="A0A0L1KE98"/>
<evidence type="ECO:0000256" key="4">
    <source>
        <dbReference type="SAM" id="SignalP"/>
    </source>
</evidence>
<organism evidence="5 6">
    <name type="scientific">Qipengyuania citrea LAMA 915</name>
    <dbReference type="NCBI Taxonomy" id="1306953"/>
    <lineage>
        <taxon>Bacteria</taxon>
        <taxon>Pseudomonadati</taxon>
        <taxon>Pseudomonadota</taxon>
        <taxon>Alphaproteobacteria</taxon>
        <taxon>Sphingomonadales</taxon>
        <taxon>Erythrobacteraceae</taxon>
        <taxon>Qipengyuania</taxon>
    </lineage>
</organism>
<evidence type="ECO:0000256" key="1">
    <source>
        <dbReference type="ARBA" id="ARBA00006135"/>
    </source>
</evidence>
<dbReference type="EMBL" id="JYNE01000023">
    <property type="protein sequence ID" value="KNH02189.1"/>
    <property type="molecule type" value="Genomic_DNA"/>
</dbReference>
<comment type="similarity">
    <text evidence="1">Belongs to the TrbG/VirB9 family.</text>
</comment>
<evidence type="ECO:0000313" key="5">
    <source>
        <dbReference type="EMBL" id="KNH02189.1"/>
    </source>
</evidence>
<protein>
    <submittedName>
        <fullName evidence="5">Type vi secretion protein</fullName>
    </submittedName>
</protein>
<feature type="chain" id="PRO_5005554793" evidence="4">
    <location>
        <begin position="21"/>
        <end position="256"/>
    </location>
</feature>
<dbReference type="CDD" id="cd06911">
    <property type="entry name" value="VirB9_CagX_TrbG"/>
    <property type="match status" value="1"/>
</dbReference>
<reference evidence="5" key="1">
    <citation type="submission" date="2015-02" db="EMBL/GenBank/DDBJ databases">
        <authorList>
            <person name="Chooi Y.-H."/>
        </authorList>
    </citation>
    <scope>NUCLEOTIDE SEQUENCE [LARGE SCALE GENOMIC DNA]</scope>
    <source>
        <strain evidence="5">LAMA 915</strain>
    </source>
</reference>
<dbReference type="InterPro" id="IPR010258">
    <property type="entry name" value="Conjugal_tfr_TrbG/VirB9/CagX"/>
</dbReference>
<feature type="region of interest" description="Disordered" evidence="3">
    <location>
        <begin position="237"/>
        <end position="256"/>
    </location>
</feature>
<evidence type="ECO:0000313" key="6">
    <source>
        <dbReference type="Proteomes" id="UP000037446"/>
    </source>
</evidence>
<feature type="signal peptide" evidence="4">
    <location>
        <begin position="1"/>
        <end position="20"/>
    </location>
</feature>
<evidence type="ECO:0000256" key="3">
    <source>
        <dbReference type="SAM" id="MobiDB-lite"/>
    </source>
</evidence>
<name>A0A0L1KE98_9SPHN</name>
<dbReference type="InterPro" id="IPR038161">
    <property type="entry name" value="VirB9/CagX/TrbG_C_sf"/>
</dbReference>
<dbReference type="InterPro" id="IPR033645">
    <property type="entry name" value="VirB9/CagX/TrbG_C"/>
</dbReference>
<dbReference type="PATRIC" id="fig|1306953.7.peg.2516"/>
<dbReference type="Proteomes" id="UP000037446">
    <property type="component" value="Unassembled WGS sequence"/>
</dbReference>
<sequence length="256" mass="27393">MIRALISALALALMASPAAAQDARLVEVLYDEAKVVRIDGRIAVQASIMFGDDEVIENVAIGDSATWQVTPNKRANILFVKPLEPRAATNLTVVTSKRTYLFDLVASPSAKPLYLMRFAYPDEPEEELVEVAEAPNAVERQAAGDPYAVVDPADLNFAWNASGDPELLPENTYDDGTATFLTWPGGREVPAILVTNSEGVEGPVNFTVRGDTIVVDGVPRSIVLRSGEDSAELVNTGLQRPANSAGASPAFAARRK</sequence>
<gene>
    <name evidence="5" type="ORF">J121_2432</name>
</gene>
<keyword evidence="2 4" id="KW-0732">Signal</keyword>
<dbReference type="STRING" id="1306953.J121_2432"/>
<dbReference type="Gene3D" id="2.60.40.2500">
    <property type="match status" value="1"/>
</dbReference>
<comment type="caution">
    <text evidence="5">The sequence shown here is derived from an EMBL/GenBank/DDBJ whole genome shotgun (WGS) entry which is preliminary data.</text>
</comment>
<evidence type="ECO:0000256" key="2">
    <source>
        <dbReference type="ARBA" id="ARBA00022729"/>
    </source>
</evidence>
<feature type="compositionally biased region" description="Low complexity" evidence="3">
    <location>
        <begin position="241"/>
        <end position="256"/>
    </location>
</feature>